<dbReference type="Pfam" id="PF00394">
    <property type="entry name" value="Cu-oxidase"/>
    <property type="match status" value="1"/>
</dbReference>
<feature type="domain" description="Plastocyanin-like" evidence="10">
    <location>
        <begin position="29"/>
        <end position="144"/>
    </location>
</feature>
<organism evidence="11 12">
    <name type="scientific">Cephalotrichum gorgonifer</name>
    <dbReference type="NCBI Taxonomy" id="2041049"/>
    <lineage>
        <taxon>Eukaryota</taxon>
        <taxon>Fungi</taxon>
        <taxon>Dikarya</taxon>
        <taxon>Ascomycota</taxon>
        <taxon>Pezizomycotina</taxon>
        <taxon>Sordariomycetes</taxon>
        <taxon>Hypocreomycetidae</taxon>
        <taxon>Microascales</taxon>
        <taxon>Microascaceae</taxon>
        <taxon>Cephalotrichum</taxon>
    </lineage>
</organism>
<dbReference type="GO" id="GO:0033215">
    <property type="term" value="P:reductive iron assimilation"/>
    <property type="evidence" value="ECO:0007669"/>
    <property type="project" value="TreeGrafter"/>
</dbReference>
<keyword evidence="4" id="KW-0560">Oxidoreductase</keyword>
<dbReference type="InterPro" id="IPR045087">
    <property type="entry name" value="Cu-oxidase_fam"/>
</dbReference>
<dbReference type="CDD" id="cd13877">
    <property type="entry name" value="CuRO_2_Fet3p_like"/>
    <property type="match status" value="1"/>
</dbReference>
<keyword evidence="6" id="KW-0325">Glycoprotein</keyword>
<dbReference type="GO" id="GO:0005507">
    <property type="term" value="F:copper ion binding"/>
    <property type="evidence" value="ECO:0007669"/>
    <property type="project" value="InterPro"/>
</dbReference>
<dbReference type="InterPro" id="IPR001117">
    <property type="entry name" value="Cu-oxidase_2nd"/>
</dbReference>
<feature type="domain" description="Plastocyanin-like" evidence="8">
    <location>
        <begin position="154"/>
        <end position="281"/>
    </location>
</feature>
<evidence type="ECO:0000313" key="11">
    <source>
        <dbReference type="EMBL" id="SPN97749.1"/>
    </source>
</evidence>
<evidence type="ECO:0000259" key="9">
    <source>
        <dbReference type="Pfam" id="PF07731"/>
    </source>
</evidence>
<accession>A0AAE8MRK3</accession>
<keyword evidence="2" id="KW-0479">Metal-binding</keyword>
<dbReference type="InterPro" id="IPR033138">
    <property type="entry name" value="Cu_oxidase_CS"/>
</dbReference>
<dbReference type="GO" id="GO:0010106">
    <property type="term" value="P:cellular response to iron ion starvation"/>
    <property type="evidence" value="ECO:0007669"/>
    <property type="project" value="TreeGrafter"/>
</dbReference>
<dbReference type="InterPro" id="IPR011706">
    <property type="entry name" value="Cu-oxidase_C"/>
</dbReference>
<gene>
    <name evidence="11" type="ORF">DNG_01263</name>
</gene>
<evidence type="ECO:0000256" key="5">
    <source>
        <dbReference type="ARBA" id="ARBA00023008"/>
    </source>
</evidence>
<keyword evidence="3 7" id="KW-0732">Signal</keyword>
<dbReference type="InterPro" id="IPR044130">
    <property type="entry name" value="CuRO_2_Fet3-like"/>
</dbReference>
<dbReference type="CDD" id="cd13851">
    <property type="entry name" value="CuRO_1_Fet3p"/>
    <property type="match status" value="1"/>
</dbReference>
<keyword evidence="12" id="KW-1185">Reference proteome</keyword>
<evidence type="ECO:0000313" key="12">
    <source>
        <dbReference type="Proteomes" id="UP001187682"/>
    </source>
</evidence>
<reference evidence="11" key="1">
    <citation type="submission" date="2018-03" db="EMBL/GenBank/DDBJ databases">
        <authorList>
            <person name="Guldener U."/>
        </authorList>
    </citation>
    <scope>NUCLEOTIDE SEQUENCE</scope>
</reference>
<dbReference type="Pfam" id="PF07731">
    <property type="entry name" value="Cu-oxidase_2"/>
    <property type="match status" value="1"/>
</dbReference>
<keyword evidence="5" id="KW-0186">Copper</keyword>
<proteinExistence type="inferred from homology"/>
<dbReference type="EMBL" id="ONZQ02000001">
    <property type="protein sequence ID" value="SPN97749.1"/>
    <property type="molecule type" value="Genomic_DNA"/>
</dbReference>
<sequence>MLPSSLTALIAGALAAVASAKVVKYNWDVTWVNAAPDGFSRPVIGVNNQWPCPEIRATEGDTIRVKMNNKLGNQTASIHFHGINQISTNWMDGPSFATQCPVPPGESITYEFVADTAGTYWWHSHNMGQYPDGFRGPLIVEDRRDPNRGSYDEERILTISDWHHEQSLKLGKAFLNPGNPLGIPPRADSILLNDGRGADYDFKAGKKYRFRIINMSASASAMIDFDSLDMEVIMNDAAHVKKQKVDQLRITPAQRYDVVVKAKGNRREKRNFGFLVSLDTNRDHTQPGARWQLNQTGYLVMDPSKEKKPVVVDAWNPVDDSKFKPRNNAKILPAPDKTLVFTFEHCADEHGILRHCVNGSPFVNPKVPTLYTAATTGEHNTNETVYGPVHPFIVSSGDIVDIVVNNHDVGVHPFHLHGHHFQVLTRPFTGAGDWSGSSDELNKRPPRRDTVSVYGNSHAVLRFEADNPGVYLFHCHIEWHVEMGLSATIIEAPDVLRDIAIPNDHINACKKAGIPFEGNAAGNVDEPLDTTGIEYDPPLEYTGAEWIPTLIPRFRRSRVARLA</sequence>
<feature type="signal peptide" evidence="7">
    <location>
        <begin position="1"/>
        <end position="20"/>
    </location>
</feature>
<evidence type="ECO:0000256" key="2">
    <source>
        <dbReference type="ARBA" id="ARBA00022723"/>
    </source>
</evidence>
<feature type="chain" id="PRO_5041902119" evidence="7">
    <location>
        <begin position="21"/>
        <end position="563"/>
    </location>
</feature>
<dbReference type="PANTHER" id="PTHR11709">
    <property type="entry name" value="MULTI-COPPER OXIDASE"/>
    <property type="match status" value="1"/>
</dbReference>
<evidence type="ECO:0000259" key="8">
    <source>
        <dbReference type="Pfam" id="PF00394"/>
    </source>
</evidence>
<dbReference type="AlphaFoldDB" id="A0AAE8MRK3"/>
<name>A0AAE8MRK3_9PEZI</name>
<comment type="caution">
    <text evidence="11">The sequence shown here is derived from an EMBL/GenBank/DDBJ whole genome shotgun (WGS) entry which is preliminary data.</text>
</comment>
<dbReference type="Gene3D" id="2.60.40.420">
    <property type="entry name" value="Cupredoxins - blue copper proteins"/>
    <property type="match status" value="3"/>
</dbReference>
<dbReference type="InterPro" id="IPR011707">
    <property type="entry name" value="Cu-oxidase-like_N"/>
</dbReference>
<evidence type="ECO:0000256" key="6">
    <source>
        <dbReference type="ARBA" id="ARBA00023180"/>
    </source>
</evidence>
<evidence type="ECO:0000256" key="4">
    <source>
        <dbReference type="ARBA" id="ARBA00023002"/>
    </source>
</evidence>
<evidence type="ECO:0000259" key="10">
    <source>
        <dbReference type="Pfam" id="PF07732"/>
    </source>
</evidence>
<evidence type="ECO:0000256" key="1">
    <source>
        <dbReference type="ARBA" id="ARBA00010609"/>
    </source>
</evidence>
<dbReference type="InterPro" id="IPR002355">
    <property type="entry name" value="Cu_oxidase_Cu_BS"/>
</dbReference>
<comment type="similarity">
    <text evidence="1">Belongs to the multicopper oxidase family.</text>
</comment>
<dbReference type="PROSITE" id="PS00080">
    <property type="entry name" value="MULTICOPPER_OXIDASE2"/>
    <property type="match status" value="1"/>
</dbReference>
<dbReference type="SUPFAM" id="SSF49503">
    <property type="entry name" value="Cupredoxins"/>
    <property type="match status" value="3"/>
</dbReference>
<dbReference type="GO" id="GO:0033573">
    <property type="term" value="C:high-affinity iron permease complex"/>
    <property type="evidence" value="ECO:0007669"/>
    <property type="project" value="TreeGrafter"/>
</dbReference>
<dbReference type="PROSITE" id="PS00079">
    <property type="entry name" value="MULTICOPPER_OXIDASE1"/>
    <property type="match status" value="1"/>
</dbReference>
<dbReference type="InterPro" id="IPR008972">
    <property type="entry name" value="Cupredoxin"/>
</dbReference>
<protein>
    <submittedName>
        <fullName evidence="11">Related to Conidial Pigment Biosynthesis protein brown1</fullName>
    </submittedName>
</protein>
<dbReference type="PANTHER" id="PTHR11709:SF361">
    <property type="entry name" value="IRON TRANSPORT MULTICOPPER OXIDASE FET3"/>
    <property type="match status" value="1"/>
</dbReference>
<dbReference type="Pfam" id="PF07732">
    <property type="entry name" value="Cu-oxidase_3"/>
    <property type="match status" value="1"/>
</dbReference>
<evidence type="ECO:0000256" key="7">
    <source>
        <dbReference type="SAM" id="SignalP"/>
    </source>
</evidence>
<evidence type="ECO:0000256" key="3">
    <source>
        <dbReference type="ARBA" id="ARBA00022729"/>
    </source>
</evidence>
<dbReference type="Proteomes" id="UP001187682">
    <property type="component" value="Unassembled WGS sequence"/>
</dbReference>
<feature type="domain" description="Plastocyanin-like" evidence="9">
    <location>
        <begin position="363"/>
        <end position="494"/>
    </location>
</feature>
<dbReference type="GO" id="GO:0004322">
    <property type="term" value="F:ferroxidase activity"/>
    <property type="evidence" value="ECO:0007669"/>
    <property type="project" value="TreeGrafter"/>
</dbReference>